<dbReference type="GO" id="GO:0009229">
    <property type="term" value="P:thiamine diphosphate biosynthetic process"/>
    <property type="evidence" value="ECO:0007669"/>
    <property type="project" value="UniProtKB-UniPathway"/>
</dbReference>
<dbReference type="HAMAP" id="MF_00228">
    <property type="entry name" value="Thz_kinase"/>
    <property type="match status" value="1"/>
</dbReference>
<feature type="compositionally biased region" description="Acidic residues" evidence="18">
    <location>
        <begin position="865"/>
        <end position="884"/>
    </location>
</feature>
<accession>A0A2S6BX08</accession>
<name>A0A2S6BX08_9PEZI</name>
<evidence type="ECO:0000256" key="18">
    <source>
        <dbReference type="SAM" id="MobiDB-lite"/>
    </source>
</evidence>
<feature type="region of interest" description="Disordered" evidence="18">
    <location>
        <begin position="718"/>
        <end position="884"/>
    </location>
</feature>
<evidence type="ECO:0000256" key="1">
    <source>
        <dbReference type="ARBA" id="ARBA00001771"/>
    </source>
</evidence>
<dbReference type="InterPro" id="IPR022998">
    <property type="entry name" value="ThiamineP_synth_TenI"/>
</dbReference>
<dbReference type="GO" id="GO:0005737">
    <property type="term" value="C:cytoplasm"/>
    <property type="evidence" value="ECO:0007669"/>
    <property type="project" value="TreeGrafter"/>
</dbReference>
<dbReference type="Pfam" id="PF02110">
    <property type="entry name" value="HK"/>
    <property type="match status" value="1"/>
</dbReference>
<keyword evidence="6" id="KW-0808">Transferase</keyword>
<evidence type="ECO:0000256" key="15">
    <source>
        <dbReference type="ARBA" id="ARBA00047883"/>
    </source>
</evidence>
<dbReference type="GO" id="GO:0004789">
    <property type="term" value="F:thiamine-phosphate diphosphorylase activity"/>
    <property type="evidence" value="ECO:0007669"/>
    <property type="project" value="UniProtKB-EC"/>
</dbReference>
<dbReference type="FunFam" id="3.20.20.70:FF:000104">
    <property type="entry name" value="Thiamine biosynthetic bifunctional enzyme"/>
    <property type="match status" value="1"/>
</dbReference>
<dbReference type="EMBL" id="PNEN01001726">
    <property type="protein sequence ID" value="PPJ52008.1"/>
    <property type="molecule type" value="Genomic_DNA"/>
</dbReference>
<comment type="similarity">
    <text evidence="16">In the C-terminal section; belongs to the Thz kinase family.</text>
</comment>
<dbReference type="InterPro" id="IPR013785">
    <property type="entry name" value="Aldolase_TIM"/>
</dbReference>
<evidence type="ECO:0000259" key="20">
    <source>
        <dbReference type="Pfam" id="PF04696"/>
    </source>
</evidence>
<dbReference type="InterPro" id="IPR034291">
    <property type="entry name" value="TMP_synthase"/>
</dbReference>
<keyword evidence="9" id="KW-0418">Kinase</keyword>
<evidence type="ECO:0000313" key="21">
    <source>
        <dbReference type="EMBL" id="PPJ52008.1"/>
    </source>
</evidence>
<dbReference type="CDD" id="cd00564">
    <property type="entry name" value="TMP_TenI"/>
    <property type="match status" value="1"/>
</dbReference>
<dbReference type="Pfam" id="PF04696">
    <property type="entry name" value="Pinin_SDK_memA"/>
    <property type="match status" value="1"/>
</dbReference>
<dbReference type="InterPro" id="IPR000417">
    <property type="entry name" value="Hyethyz_kinase"/>
</dbReference>
<dbReference type="PRINTS" id="PR01099">
    <property type="entry name" value="HYETHTZKNASE"/>
</dbReference>
<comment type="catalytic activity">
    <reaction evidence="1">
        <text>5-(2-hydroxyethyl)-4-methylthiazole + ATP = 4-methyl-5-(2-phosphooxyethyl)-thiazole + ADP + H(+)</text>
        <dbReference type="Rhea" id="RHEA:24212"/>
        <dbReference type="ChEBI" id="CHEBI:15378"/>
        <dbReference type="ChEBI" id="CHEBI:17957"/>
        <dbReference type="ChEBI" id="CHEBI:30616"/>
        <dbReference type="ChEBI" id="CHEBI:58296"/>
        <dbReference type="ChEBI" id="CHEBI:456216"/>
        <dbReference type="EC" id="2.7.1.50"/>
    </reaction>
</comment>
<dbReference type="GO" id="GO:0000287">
    <property type="term" value="F:magnesium ion binding"/>
    <property type="evidence" value="ECO:0007669"/>
    <property type="project" value="InterPro"/>
</dbReference>
<feature type="compositionally biased region" description="Basic and acidic residues" evidence="18">
    <location>
        <begin position="812"/>
        <end position="825"/>
    </location>
</feature>
<dbReference type="HAMAP" id="MF_00097">
    <property type="entry name" value="TMP_synthase"/>
    <property type="match status" value="1"/>
</dbReference>
<comment type="pathway">
    <text evidence="4">Cofactor biosynthesis; thiamine diphosphate biosynthesis; 4-methyl-5-(2-phosphoethyl)-thiazole from 5-(2-hydroxyethyl)-4-methylthiazole: step 1/1.</text>
</comment>
<comment type="catalytic activity">
    <reaction evidence="15">
        <text>2-[(2R,5Z)-2-carboxy-4-methylthiazol-5(2H)-ylidene]ethyl phosphate + 4-amino-2-methyl-5-(diphosphooxymethyl)pyrimidine + 2 H(+) = thiamine phosphate + CO2 + diphosphate</text>
        <dbReference type="Rhea" id="RHEA:47844"/>
        <dbReference type="ChEBI" id="CHEBI:15378"/>
        <dbReference type="ChEBI" id="CHEBI:16526"/>
        <dbReference type="ChEBI" id="CHEBI:33019"/>
        <dbReference type="ChEBI" id="CHEBI:37575"/>
        <dbReference type="ChEBI" id="CHEBI:57841"/>
        <dbReference type="ChEBI" id="CHEBI:62899"/>
        <dbReference type="EC" id="2.5.1.3"/>
    </reaction>
</comment>
<dbReference type="GO" id="GO:0005524">
    <property type="term" value="F:ATP binding"/>
    <property type="evidence" value="ECO:0007669"/>
    <property type="project" value="UniProtKB-KW"/>
</dbReference>
<evidence type="ECO:0000256" key="10">
    <source>
        <dbReference type="ARBA" id="ARBA00022840"/>
    </source>
</evidence>
<feature type="compositionally biased region" description="Basic and acidic residues" evidence="18">
    <location>
        <begin position="789"/>
        <end position="801"/>
    </location>
</feature>
<protein>
    <submittedName>
        <fullName evidence="21">Uncharacterized protein</fullName>
    </submittedName>
</protein>
<evidence type="ECO:0000256" key="9">
    <source>
        <dbReference type="ARBA" id="ARBA00022777"/>
    </source>
</evidence>
<evidence type="ECO:0000256" key="12">
    <source>
        <dbReference type="ARBA" id="ARBA00022977"/>
    </source>
</evidence>
<comment type="similarity">
    <text evidence="17">In the N-terminal section; belongs to the thiamine-phosphate synthase family.</text>
</comment>
<feature type="compositionally biased region" description="Basic and acidic residues" evidence="18">
    <location>
        <begin position="838"/>
        <end position="849"/>
    </location>
</feature>
<dbReference type="GO" id="GO:0004417">
    <property type="term" value="F:hydroxyethylthiazole kinase activity"/>
    <property type="evidence" value="ECO:0007669"/>
    <property type="project" value="UniProtKB-EC"/>
</dbReference>
<reference evidence="22" key="1">
    <citation type="journal article" date="2017" name="bioRxiv">
        <title>Conservation of a gene cluster reveals novel cercosporin biosynthetic mechanisms and extends production to the genus Colletotrichum.</title>
        <authorList>
            <person name="de Jonge R."/>
            <person name="Ebert M.K."/>
            <person name="Huitt-Roehl C.R."/>
            <person name="Pal P."/>
            <person name="Suttle J.C."/>
            <person name="Spanner R.E."/>
            <person name="Neubauer J.D."/>
            <person name="Jurick W.M.II."/>
            <person name="Stott K.A."/>
            <person name="Secor G.A."/>
            <person name="Thomma B.P.H.J."/>
            <person name="Van de Peer Y."/>
            <person name="Townsend C.A."/>
            <person name="Bolton M.D."/>
        </authorList>
    </citation>
    <scope>NUCLEOTIDE SEQUENCE [LARGE SCALE GENOMIC DNA]</scope>
    <source>
        <strain evidence="22">CBS538.71</strain>
    </source>
</reference>
<dbReference type="OrthoDB" id="4994at2759"/>
<dbReference type="SUPFAM" id="SSF51391">
    <property type="entry name" value="Thiamin phosphate synthase"/>
    <property type="match status" value="1"/>
</dbReference>
<dbReference type="InterPro" id="IPR029056">
    <property type="entry name" value="Ribokinase-like"/>
</dbReference>
<evidence type="ECO:0000256" key="13">
    <source>
        <dbReference type="ARBA" id="ARBA00047334"/>
    </source>
</evidence>
<keyword evidence="10" id="KW-0067">ATP-binding</keyword>
<dbReference type="CDD" id="cd01170">
    <property type="entry name" value="THZ_kinase"/>
    <property type="match status" value="1"/>
</dbReference>
<comment type="catalytic activity">
    <reaction evidence="14">
        <text>2-(2-carboxy-4-methylthiazol-5-yl)ethyl phosphate + 4-amino-2-methyl-5-(diphosphooxymethyl)pyrimidine + 2 H(+) = thiamine phosphate + CO2 + diphosphate</text>
        <dbReference type="Rhea" id="RHEA:47848"/>
        <dbReference type="ChEBI" id="CHEBI:15378"/>
        <dbReference type="ChEBI" id="CHEBI:16526"/>
        <dbReference type="ChEBI" id="CHEBI:33019"/>
        <dbReference type="ChEBI" id="CHEBI:37575"/>
        <dbReference type="ChEBI" id="CHEBI:57841"/>
        <dbReference type="ChEBI" id="CHEBI:62890"/>
        <dbReference type="EC" id="2.5.1.3"/>
    </reaction>
</comment>
<evidence type="ECO:0000256" key="11">
    <source>
        <dbReference type="ARBA" id="ARBA00022842"/>
    </source>
</evidence>
<organism evidence="21 22">
    <name type="scientific">Cercospora berteroae</name>
    <dbReference type="NCBI Taxonomy" id="357750"/>
    <lineage>
        <taxon>Eukaryota</taxon>
        <taxon>Fungi</taxon>
        <taxon>Dikarya</taxon>
        <taxon>Ascomycota</taxon>
        <taxon>Pezizomycotina</taxon>
        <taxon>Dothideomycetes</taxon>
        <taxon>Dothideomycetidae</taxon>
        <taxon>Mycosphaerellales</taxon>
        <taxon>Mycosphaerellaceae</taxon>
        <taxon>Cercospora</taxon>
    </lineage>
</organism>
<dbReference type="GO" id="GO:0009228">
    <property type="term" value="P:thiamine biosynthetic process"/>
    <property type="evidence" value="ECO:0007669"/>
    <property type="project" value="UniProtKB-KW"/>
</dbReference>
<evidence type="ECO:0000256" key="3">
    <source>
        <dbReference type="ARBA" id="ARBA00003814"/>
    </source>
</evidence>
<dbReference type="Proteomes" id="UP000237631">
    <property type="component" value="Unassembled WGS sequence"/>
</dbReference>
<keyword evidence="12" id="KW-0784">Thiamine biosynthesis</keyword>
<dbReference type="NCBIfam" id="TIGR00693">
    <property type="entry name" value="thiE"/>
    <property type="match status" value="1"/>
</dbReference>
<feature type="compositionally biased region" description="Basic and acidic residues" evidence="18">
    <location>
        <begin position="718"/>
        <end position="740"/>
    </location>
</feature>
<evidence type="ECO:0000256" key="2">
    <source>
        <dbReference type="ARBA" id="ARBA00001946"/>
    </source>
</evidence>
<proteinExistence type="inferred from homology"/>
<keyword evidence="11" id="KW-0460">Magnesium</keyword>
<keyword evidence="22" id="KW-1185">Reference proteome</keyword>
<dbReference type="InterPro" id="IPR036206">
    <property type="entry name" value="ThiamineP_synth_sf"/>
</dbReference>
<dbReference type="STRING" id="357750.A0A2S6BX08"/>
<evidence type="ECO:0000256" key="14">
    <source>
        <dbReference type="ARBA" id="ARBA00047851"/>
    </source>
</evidence>
<dbReference type="PANTHER" id="PTHR20857:SF23">
    <property type="entry name" value="THIAMINE BIOSYNTHETIC BIFUNCTIONAL ENZYME"/>
    <property type="match status" value="1"/>
</dbReference>
<dbReference type="SUPFAM" id="SSF53613">
    <property type="entry name" value="Ribokinase-like"/>
    <property type="match status" value="1"/>
</dbReference>
<sequence length="884" mass="95349">MAPPNVDYTLYLVTDSTPAILGEKDLVQVVKNAVAGGATIIQYRDKTSETADLVRIARQLHEVTRAAGVPLLINDRIDVALAVGVEGVHIGQDDLDLKTARRVLGPDAIIGVTANSEEEAIIAAKDGADYLGLGTVFATPTKDNTKSIIGTAGVQLILTSLAGKGLNVKTVCIGGINALNVQRVLYQTASAQKQLDGVAVVSAIVAADDARQAASHLRELVRKPPLFAASSSRPVLSHEDLRIKAPELIKRMAGKKPLCHNMTNLVVQNFAANVALAVGASPIMSNNGLEASDLAGLGGSLVINMGTVTPDMRDNYLKALAAYNAVGGPTLYDPVGAGATQQRRDGVKTLLAGGYFTVIKGNEGEVRTVAGATGFQQHGVDSGASQLSLDEKVQLVKATAAREHNVVLMTGATDVISDGQRTLTISNGHALLGEITGSGCTLGTTIASVLAVEREDPLLAAVTAILMYEIAGERAAVRDDVRGPGTFVPALIDELVESAIALPEPEDLAEPGDNSLKRRQSEDADTESSSKRQRTSPGKTSPKTKGKEEVVSSAARPRSLTPVESKNEDSKAQTPAEDSKDARRRGSAKGADEKQRSKRLFGALLGNLNRPSDRTSKRRAEIEQRKKAELQKQDDERLEDRQKGLERLAVQRKKEQINVDERDMHVRHKNLLSKANFLQTRAEPKLYYRPWDLLSDEEDLVEQQIKDAQAQIDRELVEWEDEKQRRLNEFEESKASRDTNETPPKPDTNPANDEEPSDADSLKAKQNGKTNSPLQRDANADADVAGAEEADKATAETKDSVRASPQPAINTENEKQERKLGKDTPEESGAVQQTQDEQNDKPDNAPNRDGDEEPQTQSDVKEDKEDIDDDGDHMVEGDEDNVIY</sequence>
<feature type="domain" description="Thiamine phosphate synthase/TenI" evidence="19">
    <location>
        <begin position="10"/>
        <end position="204"/>
    </location>
</feature>
<gene>
    <name evidence="21" type="ORF">CBER1_09634</name>
</gene>
<evidence type="ECO:0000313" key="22">
    <source>
        <dbReference type="Proteomes" id="UP000237631"/>
    </source>
</evidence>
<dbReference type="FunFam" id="3.40.1190.20:FF:000042">
    <property type="entry name" value="Probable thiamine biosynthetic bifunctional enzyme"/>
    <property type="match status" value="1"/>
</dbReference>
<comment type="cofactor">
    <cofactor evidence="2">
        <name>Mg(2+)</name>
        <dbReference type="ChEBI" id="CHEBI:18420"/>
    </cofactor>
</comment>
<comment type="catalytic activity">
    <reaction evidence="13">
        <text>4-methyl-5-(2-phosphooxyethyl)-thiazole + 4-amino-2-methyl-5-(diphosphooxymethyl)pyrimidine + H(+) = thiamine phosphate + diphosphate</text>
        <dbReference type="Rhea" id="RHEA:22328"/>
        <dbReference type="ChEBI" id="CHEBI:15378"/>
        <dbReference type="ChEBI" id="CHEBI:33019"/>
        <dbReference type="ChEBI" id="CHEBI:37575"/>
        <dbReference type="ChEBI" id="CHEBI:57841"/>
        <dbReference type="ChEBI" id="CHEBI:58296"/>
        <dbReference type="EC" id="2.5.1.3"/>
    </reaction>
</comment>
<evidence type="ECO:0000256" key="16">
    <source>
        <dbReference type="ARBA" id="ARBA00061146"/>
    </source>
</evidence>
<dbReference type="InterPro" id="IPR006786">
    <property type="entry name" value="Pinin_SDK_MemA"/>
</dbReference>
<evidence type="ECO:0000256" key="8">
    <source>
        <dbReference type="ARBA" id="ARBA00022741"/>
    </source>
</evidence>
<dbReference type="AlphaFoldDB" id="A0A2S6BX08"/>
<comment type="function">
    <text evidence="3">Condenses 4-methyl-5-(beta-hydroxyethyl)thiazole monophosphate (THZ-P) and 2-methyl-4-amino-5-hydroxymethyl pyrimidine pyrophosphate (HMP-PP) to form thiamine monophosphate (TMP).</text>
</comment>
<evidence type="ECO:0000256" key="6">
    <source>
        <dbReference type="ARBA" id="ARBA00022679"/>
    </source>
</evidence>
<comment type="pathway">
    <text evidence="5">Cofactor biosynthesis; thiamine diphosphate biosynthesis; thiamine phosphate from 4-amino-2-methyl-5-diphosphomethylpyrimidine and 4-methyl-5-(2-phosphoethyl)-thiazole: step 1/1.</text>
</comment>
<dbReference type="NCBIfam" id="NF006830">
    <property type="entry name" value="PRK09355.1"/>
    <property type="match status" value="1"/>
</dbReference>
<evidence type="ECO:0000256" key="5">
    <source>
        <dbReference type="ARBA" id="ARBA00005165"/>
    </source>
</evidence>
<dbReference type="Pfam" id="PF02581">
    <property type="entry name" value="TMP-TENI"/>
    <property type="match status" value="1"/>
</dbReference>
<dbReference type="PANTHER" id="PTHR20857">
    <property type="entry name" value="THIAMINE-PHOSPHATE PYROPHOSPHORYLASE"/>
    <property type="match status" value="1"/>
</dbReference>
<feature type="compositionally biased region" description="Basic and acidic residues" evidence="18">
    <location>
        <begin position="565"/>
        <end position="581"/>
    </location>
</feature>
<comment type="caution">
    <text evidence="21">The sequence shown here is derived from an EMBL/GenBank/DDBJ whole genome shotgun (WGS) entry which is preliminary data.</text>
</comment>
<evidence type="ECO:0000259" key="19">
    <source>
        <dbReference type="Pfam" id="PF02581"/>
    </source>
</evidence>
<feature type="region of interest" description="Disordered" evidence="18">
    <location>
        <begin position="503"/>
        <end position="641"/>
    </location>
</feature>
<dbReference type="Gene3D" id="3.40.1190.20">
    <property type="match status" value="1"/>
</dbReference>
<dbReference type="UniPathway" id="UPA00060">
    <property type="reaction ID" value="UER00139"/>
</dbReference>
<evidence type="ECO:0000256" key="7">
    <source>
        <dbReference type="ARBA" id="ARBA00022723"/>
    </source>
</evidence>
<evidence type="ECO:0000256" key="17">
    <source>
        <dbReference type="ARBA" id="ARBA00061283"/>
    </source>
</evidence>
<keyword evidence="7" id="KW-0479">Metal-binding</keyword>
<evidence type="ECO:0000256" key="4">
    <source>
        <dbReference type="ARBA" id="ARBA00004868"/>
    </source>
</evidence>
<keyword evidence="8" id="KW-0547">Nucleotide-binding</keyword>
<dbReference type="Gene3D" id="3.20.20.70">
    <property type="entry name" value="Aldolase class I"/>
    <property type="match status" value="1"/>
</dbReference>
<feature type="compositionally biased region" description="Basic and acidic residues" evidence="18">
    <location>
        <begin position="611"/>
        <end position="641"/>
    </location>
</feature>
<feature type="domain" description="Pinin/SDK/MemA protein" evidence="20">
    <location>
        <begin position="592"/>
        <end position="706"/>
    </location>
</feature>